<protein>
    <recommendedName>
        <fullName evidence="1">Core domain-containing protein</fullName>
    </recommendedName>
</protein>
<organism evidence="3 4">
    <name type="scientific">Oceanidesulfovibrio marinus</name>
    <dbReference type="NCBI Taxonomy" id="370038"/>
    <lineage>
        <taxon>Bacteria</taxon>
        <taxon>Pseudomonadati</taxon>
        <taxon>Thermodesulfobacteriota</taxon>
        <taxon>Desulfovibrionia</taxon>
        <taxon>Desulfovibrionales</taxon>
        <taxon>Desulfovibrionaceae</taxon>
        <taxon>Oceanidesulfovibrio</taxon>
    </lineage>
</organism>
<evidence type="ECO:0000259" key="1">
    <source>
        <dbReference type="Pfam" id="PF01521"/>
    </source>
</evidence>
<evidence type="ECO:0000313" key="3">
    <source>
        <dbReference type="EMBL" id="TVM35061.1"/>
    </source>
</evidence>
<name>A0A6P1ZJ93_9BACT</name>
<dbReference type="NCBIfam" id="NF038090">
    <property type="entry name" value="IscA_HesB_Se"/>
    <property type="match status" value="1"/>
</dbReference>
<dbReference type="EMBL" id="QMIF01000003">
    <property type="protein sequence ID" value="TVM35061.1"/>
    <property type="molecule type" value="Genomic_DNA"/>
</dbReference>
<gene>
    <name evidence="3" type="ORF">DQK91_06580</name>
    <name evidence="2" type="ORF">E8L03_04165</name>
</gene>
<dbReference type="InterPro" id="IPR000361">
    <property type="entry name" value="ATAP_core_dom"/>
</dbReference>
<dbReference type="OrthoDB" id="5460919at2"/>
<reference evidence="2 5" key="2">
    <citation type="submission" date="2019-04" db="EMBL/GenBank/DDBJ databases">
        <title>Isolation and culture of sulfate reducing bacteria from the cold seep of the South China Sea.</title>
        <authorList>
            <person name="Sun C."/>
            <person name="Liu R."/>
        </authorList>
    </citation>
    <scope>NUCLEOTIDE SEQUENCE [LARGE SCALE GENOMIC DNA]</scope>
    <source>
        <strain evidence="2 5">CS1</strain>
    </source>
</reference>
<evidence type="ECO:0000313" key="4">
    <source>
        <dbReference type="Proteomes" id="UP000434052"/>
    </source>
</evidence>
<proteinExistence type="predicted"/>
<evidence type="ECO:0000313" key="5">
    <source>
        <dbReference type="Proteomes" id="UP000503251"/>
    </source>
</evidence>
<sequence length="113" mass="11798">MVNISENAINELKAYFEDKDKSPIRVYLAPGGCSGPRMALALDQANENDEVVEHDGFTFVVEKELYEQAKPISIDISYMGFTVDSALPLGGGSCGSSCGSGGCGTDSSGGCCC</sequence>
<dbReference type="Pfam" id="PF01521">
    <property type="entry name" value="Fe-S_biosyn"/>
    <property type="match status" value="1"/>
</dbReference>
<dbReference type="EMBL" id="CP039543">
    <property type="protein sequence ID" value="QJT08166.1"/>
    <property type="molecule type" value="Genomic_DNA"/>
</dbReference>
<dbReference type="Proteomes" id="UP000434052">
    <property type="component" value="Unassembled WGS sequence"/>
</dbReference>
<dbReference type="Proteomes" id="UP000503251">
    <property type="component" value="Chromosome"/>
</dbReference>
<dbReference type="RefSeq" id="WP_144234616.1">
    <property type="nucleotide sequence ID" value="NZ_CP039543.1"/>
</dbReference>
<dbReference type="AlphaFoldDB" id="A0A6P1ZJ93"/>
<keyword evidence="5" id="KW-1185">Reference proteome</keyword>
<dbReference type="Gene3D" id="2.60.300.12">
    <property type="entry name" value="HesB-like domain"/>
    <property type="match status" value="1"/>
</dbReference>
<dbReference type="SUPFAM" id="SSF89360">
    <property type="entry name" value="HesB-like domain"/>
    <property type="match status" value="1"/>
</dbReference>
<evidence type="ECO:0000313" key="2">
    <source>
        <dbReference type="EMBL" id="QJT08166.1"/>
    </source>
</evidence>
<reference evidence="3 4" key="1">
    <citation type="submission" date="2018-06" db="EMBL/GenBank/DDBJ databases">
        <title>Complete genome of Desulfovibrio marinus P48SEP.</title>
        <authorList>
            <person name="Crispim J.S."/>
            <person name="Vidigal P.M.P."/>
            <person name="Silva L.C.F."/>
            <person name="Araujo L.C."/>
            <person name="Laguardia C.N."/>
            <person name="Dias R.S."/>
            <person name="Sousa M.P."/>
            <person name="Paula S.O."/>
            <person name="Silva C."/>
        </authorList>
    </citation>
    <scope>NUCLEOTIDE SEQUENCE [LARGE SCALE GENOMIC DNA]</scope>
    <source>
        <strain evidence="3 4">P48SEP</strain>
    </source>
</reference>
<feature type="domain" description="Core" evidence="1">
    <location>
        <begin position="2"/>
        <end position="77"/>
    </location>
</feature>
<accession>A0A6P1ZJ93</accession>
<dbReference type="InterPro" id="IPR035903">
    <property type="entry name" value="HesB-like_dom_sf"/>
</dbReference>